<proteinExistence type="predicted"/>
<dbReference type="KEGG" id="tet:TTHERM_00721540"/>
<dbReference type="OMA" id="QGTFQYA"/>
<dbReference type="CDD" id="cd00198">
    <property type="entry name" value="vWFA"/>
    <property type="match status" value="1"/>
</dbReference>
<keyword evidence="3" id="KW-1185">Reference proteome</keyword>
<dbReference type="EMBL" id="GG662576">
    <property type="protein sequence ID" value="EAR84223.1"/>
    <property type="molecule type" value="Genomic_DNA"/>
</dbReference>
<gene>
    <name evidence="2" type="ORF">TTHERM_00721540</name>
</gene>
<dbReference type="HOGENOM" id="CLU_301012_0_0_1"/>
<sequence length="994" mass="115403">METQQSVQAKAQFKVESFEGNEFIDFTLKLKLDETALVQNNSRQKNYQIVIDNSGSMDGTNIQLTKQLCNELVQFVIKTQPHSKISLMTFNTSIDHVENLHLKSLKQVEQFISNINANGGTIFHITFDKLRDICQKFTNQNEELVIVYLTDGQVQSGQDSTNLKDSFIFLQQVLKKFVNNVEVHALGMGTSHDPVILDKIISLQTTQSTYQFIKESSEIEGAFKNIVDIIGQNFIEAYLQRKDGQLCRIPLLKSAIDVSQKQKNCVLIDNDLKEKIFYNSKTKDLVQELESNFQLIINLNHTTNIEIPHHIKDKRISKMSEGDSKQLFEQINQMYNYLETKLKLIIQELKEYVNQKRTSIEKEQIVKFSNQINQINSAYSSSISKLFKLSSLQRQKINENNPTLSTRIKEAVDIVSKLSTSTISTIEIALLNQLAYPTITNRLFAKRLEKRKGASIQQFNDYEILKEKYLQEFQSKEQQLSKDLSQLSQEIGVCFLSCQDITESILNKDCLCVTFSVTRSELAIVRPESLKIKAVQPSIISAKSFIDCIKYSLDISLENSGSFNKQQGNIVQGMMREVINAAMPLYIHKEHWNMAKLWLEPILGWVVTLDPLGYHHAQKRTIPFMLLNHTIRQLIEYGITKYGLKQIDLIFQTCSQIIKEEEQDSVQLQIENSQALKIREEIIKQYEGFMQDASQRLGEKITNIEIFLAKLYIAKTLDWIQIKKDDIKTFFRYVIEEQLRRNMSEYYLKFPILSLIQLFDGNNVVFTNMNNEFLNNLSSTLSIVHYYRFLFEGFNEQDSINKSINITQSKIDMITLVMADNIDQVKALFAQNTIQGQDKVRRSSIGLKKYFDPYSQEYNVLDAIKEIQKQEQVNKVSYVEEMASKSKHKLNIKGQFYFTCPDISKKLQDQMDQLAENDNINDFKIQLEQMSQYKQDRQWYLWYLISKQVDQLKEKLLVVKEKFGPFKKFKKYQIYCLTKGGYLNSSDITELETP</sequence>
<dbReference type="Proteomes" id="UP000009168">
    <property type="component" value="Unassembled WGS sequence"/>
</dbReference>
<dbReference type="eggNOG" id="ENOG502RRKH">
    <property type="taxonomic scope" value="Eukaryota"/>
</dbReference>
<dbReference type="Pfam" id="PF13519">
    <property type="entry name" value="VWA_2"/>
    <property type="match status" value="1"/>
</dbReference>
<dbReference type="InterPro" id="IPR036465">
    <property type="entry name" value="vWFA_dom_sf"/>
</dbReference>
<dbReference type="Gene3D" id="3.40.50.410">
    <property type="entry name" value="von Willebrand factor, type A domain"/>
    <property type="match status" value="1"/>
</dbReference>
<accession>Q22G03</accession>
<dbReference type="AlphaFoldDB" id="Q22G03"/>
<dbReference type="GeneID" id="7838104"/>
<dbReference type="InParanoid" id="Q22G03"/>
<evidence type="ECO:0000313" key="3">
    <source>
        <dbReference type="Proteomes" id="UP000009168"/>
    </source>
</evidence>
<feature type="domain" description="VWFA" evidence="1">
    <location>
        <begin position="46"/>
        <end position="230"/>
    </location>
</feature>
<name>Q22G03_TETTS</name>
<organism evidence="2 3">
    <name type="scientific">Tetrahymena thermophila (strain SB210)</name>
    <dbReference type="NCBI Taxonomy" id="312017"/>
    <lineage>
        <taxon>Eukaryota</taxon>
        <taxon>Sar</taxon>
        <taxon>Alveolata</taxon>
        <taxon>Ciliophora</taxon>
        <taxon>Intramacronucleata</taxon>
        <taxon>Oligohymenophorea</taxon>
        <taxon>Hymenostomatida</taxon>
        <taxon>Tetrahymenina</taxon>
        <taxon>Tetrahymenidae</taxon>
        <taxon>Tetrahymena</taxon>
    </lineage>
</organism>
<dbReference type="OrthoDB" id="10006997at2759"/>
<reference evidence="3" key="1">
    <citation type="journal article" date="2006" name="PLoS Biol.">
        <title>Macronuclear genome sequence of the ciliate Tetrahymena thermophila, a model eukaryote.</title>
        <authorList>
            <person name="Eisen J.A."/>
            <person name="Coyne R.S."/>
            <person name="Wu M."/>
            <person name="Wu D."/>
            <person name="Thiagarajan M."/>
            <person name="Wortman J.R."/>
            <person name="Badger J.H."/>
            <person name="Ren Q."/>
            <person name="Amedeo P."/>
            <person name="Jones K.M."/>
            <person name="Tallon L.J."/>
            <person name="Delcher A.L."/>
            <person name="Salzberg S.L."/>
            <person name="Silva J.C."/>
            <person name="Haas B.J."/>
            <person name="Majoros W.H."/>
            <person name="Farzad M."/>
            <person name="Carlton J.M."/>
            <person name="Smith R.K. Jr."/>
            <person name="Garg J."/>
            <person name="Pearlman R.E."/>
            <person name="Karrer K.M."/>
            <person name="Sun L."/>
            <person name="Manning G."/>
            <person name="Elde N.C."/>
            <person name="Turkewitz A.P."/>
            <person name="Asai D.J."/>
            <person name="Wilkes D.E."/>
            <person name="Wang Y."/>
            <person name="Cai H."/>
            <person name="Collins K."/>
            <person name="Stewart B.A."/>
            <person name="Lee S.R."/>
            <person name="Wilamowska K."/>
            <person name="Weinberg Z."/>
            <person name="Ruzzo W.L."/>
            <person name="Wloga D."/>
            <person name="Gaertig J."/>
            <person name="Frankel J."/>
            <person name="Tsao C.-C."/>
            <person name="Gorovsky M.A."/>
            <person name="Keeling P.J."/>
            <person name="Waller R.F."/>
            <person name="Patron N.J."/>
            <person name="Cherry J.M."/>
            <person name="Stover N.A."/>
            <person name="Krieger C.J."/>
            <person name="del Toro C."/>
            <person name="Ryder H.F."/>
            <person name="Williamson S.C."/>
            <person name="Barbeau R.A."/>
            <person name="Hamilton E.P."/>
            <person name="Orias E."/>
        </authorList>
    </citation>
    <scope>NUCLEOTIDE SEQUENCE [LARGE SCALE GENOMIC DNA]</scope>
    <source>
        <strain evidence="3">SB210</strain>
    </source>
</reference>
<dbReference type="RefSeq" id="XP_001031886.1">
    <property type="nucleotide sequence ID" value="XM_001031886.1"/>
</dbReference>
<evidence type="ECO:0000313" key="2">
    <source>
        <dbReference type="EMBL" id="EAR84223.1"/>
    </source>
</evidence>
<protein>
    <submittedName>
        <fullName evidence="2">von willebrand factor type A domain protein</fullName>
    </submittedName>
</protein>
<dbReference type="SMART" id="SM00327">
    <property type="entry name" value="VWA"/>
    <property type="match status" value="1"/>
</dbReference>
<dbReference type="SUPFAM" id="SSF53300">
    <property type="entry name" value="vWA-like"/>
    <property type="match status" value="1"/>
</dbReference>
<evidence type="ECO:0000259" key="1">
    <source>
        <dbReference type="PROSITE" id="PS50234"/>
    </source>
</evidence>
<dbReference type="InterPro" id="IPR002035">
    <property type="entry name" value="VWF_A"/>
</dbReference>
<dbReference type="PROSITE" id="PS50234">
    <property type="entry name" value="VWFA"/>
    <property type="match status" value="1"/>
</dbReference>